<dbReference type="Pfam" id="PF24808">
    <property type="entry name" value="DUF7707"/>
    <property type="match status" value="1"/>
</dbReference>
<evidence type="ECO:0000256" key="1">
    <source>
        <dbReference type="SAM" id="MobiDB-lite"/>
    </source>
</evidence>
<dbReference type="OrthoDB" id="2439692at2759"/>
<dbReference type="PANTHER" id="PTHR38118">
    <property type="entry name" value="ANCHORED CELL WALL PROTEIN 11-RELATED"/>
    <property type="match status" value="1"/>
</dbReference>
<dbReference type="GeneID" id="39579347"/>
<feature type="signal peptide" evidence="2">
    <location>
        <begin position="1"/>
        <end position="21"/>
    </location>
</feature>
<dbReference type="EMBL" id="ML119062">
    <property type="protein sequence ID" value="ROT34978.1"/>
    <property type="molecule type" value="Genomic_DNA"/>
</dbReference>
<feature type="compositionally biased region" description="Low complexity" evidence="1">
    <location>
        <begin position="132"/>
        <end position="147"/>
    </location>
</feature>
<dbReference type="RefSeq" id="XP_028462784.1">
    <property type="nucleotide sequence ID" value="XM_028610869.1"/>
</dbReference>
<evidence type="ECO:0000256" key="2">
    <source>
        <dbReference type="SAM" id="SignalP"/>
    </source>
</evidence>
<feature type="region of interest" description="Disordered" evidence="1">
    <location>
        <begin position="125"/>
        <end position="162"/>
    </location>
</feature>
<dbReference type="AlphaFoldDB" id="A0A3N2PKB9"/>
<keyword evidence="5" id="KW-1185">Reference proteome</keyword>
<accession>A0A3N2PKB9</accession>
<reference evidence="4 5" key="1">
    <citation type="journal article" date="2018" name="Mol. Ecol.">
        <title>The obligate alkalophilic soda-lake fungus Sodiomyces alkalinus has shifted to a protein diet.</title>
        <authorList>
            <person name="Grum-Grzhimaylo A.A."/>
            <person name="Falkoski D.L."/>
            <person name="van den Heuvel J."/>
            <person name="Valero-Jimenez C.A."/>
            <person name="Min B."/>
            <person name="Choi I.G."/>
            <person name="Lipzen A."/>
            <person name="Daum C.G."/>
            <person name="Aanen D.K."/>
            <person name="Tsang A."/>
            <person name="Henrissat B."/>
            <person name="Bilanenko E.N."/>
            <person name="de Vries R.P."/>
            <person name="van Kan J.A.L."/>
            <person name="Grigoriev I.V."/>
            <person name="Debets A.J.M."/>
        </authorList>
    </citation>
    <scope>NUCLEOTIDE SEQUENCE [LARGE SCALE GENOMIC DNA]</scope>
    <source>
        <strain evidence="4 5">F11</strain>
    </source>
</reference>
<gene>
    <name evidence="4" type="ORF">SODALDRAFT_329186</name>
</gene>
<evidence type="ECO:0000313" key="4">
    <source>
        <dbReference type="EMBL" id="ROT34978.1"/>
    </source>
</evidence>
<proteinExistence type="predicted"/>
<name>A0A3N2PKB9_SODAK</name>
<feature type="chain" id="PRO_5017921428" description="DUF7707 domain-containing protein" evidence="2">
    <location>
        <begin position="22"/>
        <end position="196"/>
    </location>
</feature>
<organism evidence="4 5">
    <name type="scientific">Sodiomyces alkalinus (strain CBS 110278 / VKM F-3762 / F11)</name>
    <name type="common">Alkaliphilic filamentous fungus</name>
    <dbReference type="NCBI Taxonomy" id="1314773"/>
    <lineage>
        <taxon>Eukaryota</taxon>
        <taxon>Fungi</taxon>
        <taxon>Dikarya</taxon>
        <taxon>Ascomycota</taxon>
        <taxon>Pezizomycotina</taxon>
        <taxon>Sordariomycetes</taxon>
        <taxon>Hypocreomycetidae</taxon>
        <taxon>Glomerellales</taxon>
        <taxon>Plectosphaerellaceae</taxon>
        <taxon>Sodiomyces</taxon>
    </lineage>
</organism>
<feature type="domain" description="DUF7707" evidence="3">
    <location>
        <begin position="26"/>
        <end position="126"/>
    </location>
</feature>
<sequence length="196" mass="20897">MPSFKSVFLAVAATVVATVSAQDYWVEPDTVPRSTRVRWCEDQRRTCPFICQQTDPRPPVVNDCDPDALNYGCICGDSNRPNMTEYSLTLPYHMCMEWGNQCVAACDDNACAAACREENPCGAQDPERVNVTSSSSASSEPTPSSTADANDGIFTGLAGSENNDDNDSAASVMEIGRGMGLAVLVSAVFGGFGIML</sequence>
<evidence type="ECO:0000313" key="5">
    <source>
        <dbReference type="Proteomes" id="UP000272025"/>
    </source>
</evidence>
<evidence type="ECO:0000259" key="3">
    <source>
        <dbReference type="Pfam" id="PF24808"/>
    </source>
</evidence>
<dbReference type="Proteomes" id="UP000272025">
    <property type="component" value="Unassembled WGS sequence"/>
</dbReference>
<dbReference type="PANTHER" id="PTHR38118:SF2">
    <property type="entry name" value="CDP-ALCOHOL PHOSPHATIDYLTRANSFERASE PROTEIN"/>
    <property type="match status" value="1"/>
</dbReference>
<keyword evidence="2" id="KW-0732">Signal</keyword>
<dbReference type="InterPro" id="IPR056124">
    <property type="entry name" value="DUF7707"/>
</dbReference>
<protein>
    <recommendedName>
        <fullName evidence="3">DUF7707 domain-containing protein</fullName>
    </recommendedName>
</protein>